<reference evidence="4" key="1">
    <citation type="submission" date="2017-11" db="EMBL/GenBank/DDBJ databases">
        <authorList>
            <person name="Kajale S.C."/>
            <person name="Sharma A."/>
        </authorList>
    </citation>
    <scope>NUCLEOTIDE SEQUENCE</scope>
    <source>
        <strain evidence="4">LS1_42</strain>
    </source>
</reference>
<evidence type="ECO:0000256" key="2">
    <source>
        <dbReference type="SAM" id="MobiDB-lite"/>
    </source>
</evidence>
<protein>
    <recommendedName>
        <fullName evidence="3">DUF7350 domain-containing protein</fullName>
    </recommendedName>
</protein>
<sequence length="385" mass="41906">MRRRDALAAGGLVLSLSAGCLETLEREDAWRELVVDPPDGVYVPPKVDGMTAYGTTTADGRTVSLAATRPHSFWTVTGTERARADVRDHHAVHLMASVHDAETGTVVPTSVTTTIRRRGTPVDERTLWPMLSQRMGFHYGDNVPLDGDGRYVATVRLEPTSAAVADGLDDHLESATTVDLEFEHAADEIEGLGRRLIDKDEGRGDPGAVEPMGGGEYDHDNDGNGDGERGDHGDSHDHGDEHPRGSADNEHYEHRDRLEERAESWLGTATSGDLEFSLAVLDAESEHDGVLAVLPRTRYNRYPIPFTSLSVALVRNGTTERSVALRERLDATLGHHYGTAVERGVLERADELAVTVDAPPQVSRHEGYETAFLDVEPATVGVDLE</sequence>
<feature type="domain" description="DUF7350" evidence="3">
    <location>
        <begin position="262"/>
        <end position="380"/>
    </location>
</feature>
<dbReference type="InterPro" id="IPR055774">
    <property type="entry name" value="DUF7350"/>
</dbReference>
<dbReference type="InterPro" id="IPR038482">
    <property type="entry name" value="Tp34-type_sf"/>
</dbReference>
<feature type="region of interest" description="Disordered" evidence="2">
    <location>
        <begin position="193"/>
        <end position="258"/>
    </location>
</feature>
<keyword evidence="1" id="KW-0732">Signal</keyword>
<dbReference type="InterPro" id="IPR018470">
    <property type="entry name" value="Metal-bd_Tp34-typ"/>
</dbReference>
<accession>A0A8J8TU73</accession>
<organism evidence="4 5">
    <name type="scientific">Natronococcus pandeyae</name>
    <dbReference type="NCBI Taxonomy" id="2055836"/>
    <lineage>
        <taxon>Archaea</taxon>
        <taxon>Methanobacteriati</taxon>
        <taxon>Methanobacteriota</taxon>
        <taxon>Stenosarchaea group</taxon>
        <taxon>Halobacteria</taxon>
        <taxon>Halobacteriales</taxon>
        <taxon>Natrialbaceae</taxon>
        <taxon>Natronococcus</taxon>
    </lineage>
</organism>
<keyword evidence="5" id="KW-1185">Reference proteome</keyword>
<feature type="compositionally biased region" description="Basic and acidic residues" evidence="2">
    <location>
        <begin position="193"/>
        <end position="204"/>
    </location>
</feature>
<evidence type="ECO:0000313" key="5">
    <source>
        <dbReference type="Proteomes" id="UP000766904"/>
    </source>
</evidence>
<dbReference type="PROSITE" id="PS51257">
    <property type="entry name" value="PROKAR_LIPOPROTEIN"/>
    <property type="match status" value="1"/>
</dbReference>
<dbReference type="Pfam" id="PF24041">
    <property type="entry name" value="DUF7350"/>
    <property type="match status" value="1"/>
</dbReference>
<evidence type="ECO:0000259" key="3">
    <source>
        <dbReference type="Pfam" id="PF24041"/>
    </source>
</evidence>
<dbReference type="EMBL" id="PHNJ01000001">
    <property type="protein sequence ID" value="TYL40719.1"/>
    <property type="molecule type" value="Genomic_DNA"/>
</dbReference>
<dbReference type="Proteomes" id="UP000766904">
    <property type="component" value="Unassembled WGS sequence"/>
</dbReference>
<dbReference type="AlphaFoldDB" id="A0A8J8TU73"/>
<evidence type="ECO:0000313" key="4">
    <source>
        <dbReference type="EMBL" id="TYL40719.1"/>
    </source>
</evidence>
<proteinExistence type="predicted"/>
<dbReference type="OrthoDB" id="156174at2157"/>
<feature type="compositionally biased region" description="Basic and acidic residues" evidence="2">
    <location>
        <begin position="216"/>
        <end position="258"/>
    </location>
</feature>
<dbReference type="RefSeq" id="WP_148856231.1">
    <property type="nucleotide sequence ID" value="NZ_PHNJ01000001.1"/>
</dbReference>
<gene>
    <name evidence="4" type="ORF">CV102_02370</name>
</gene>
<comment type="caution">
    <text evidence="4">The sequence shown here is derived from an EMBL/GenBank/DDBJ whole genome shotgun (WGS) entry which is preliminary data.</text>
</comment>
<dbReference type="Gene3D" id="2.60.40.2480">
    <property type="entry name" value="Periplasmic metal-binding protein Tp34-type"/>
    <property type="match status" value="1"/>
</dbReference>
<dbReference type="Pfam" id="PF10634">
    <property type="entry name" value="Iron_transport"/>
    <property type="match status" value="1"/>
</dbReference>
<name>A0A8J8TU73_9EURY</name>
<evidence type="ECO:0000256" key="1">
    <source>
        <dbReference type="ARBA" id="ARBA00022729"/>
    </source>
</evidence>